<name>A0A2K3JP43_TRIPR</name>
<gene>
    <name evidence="1" type="ORF">L195_g049434</name>
</gene>
<dbReference type="Proteomes" id="UP000236291">
    <property type="component" value="Unassembled WGS sequence"/>
</dbReference>
<accession>A0A2K3JP43</accession>
<comment type="caution">
    <text evidence="1">The sequence shown here is derived from an EMBL/GenBank/DDBJ whole genome shotgun (WGS) entry which is preliminary data.</text>
</comment>
<dbReference type="AlphaFoldDB" id="A0A2K3JP43"/>
<proteinExistence type="predicted"/>
<evidence type="ECO:0000313" key="1">
    <source>
        <dbReference type="EMBL" id="PNX55803.1"/>
    </source>
</evidence>
<sequence>MKFKRREEFMKHIVEAKKYDEESDEKNIPSWGVVREILGRN</sequence>
<reference evidence="1 2" key="2">
    <citation type="journal article" date="2017" name="Front. Plant Sci.">
        <title>Gene Classification and Mining of Molecular Markers Useful in Red Clover (Trifolium pratense) Breeding.</title>
        <authorList>
            <person name="Istvanek J."/>
            <person name="Dluhosova J."/>
            <person name="Dluhos P."/>
            <person name="Patkova L."/>
            <person name="Nedelnik J."/>
            <person name="Repkova J."/>
        </authorList>
    </citation>
    <scope>NUCLEOTIDE SEQUENCE [LARGE SCALE GENOMIC DNA]</scope>
    <source>
        <strain evidence="2">cv. Tatra</strain>
        <tissue evidence="1">Young leaves</tissue>
    </source>
</reference>
<dbReference type="EMBL" id="ASHM01072873">
    <property type="protein sequence ID" value="PNX55803.1"/>
    <property type="molecule type" value="Genomic_DNA"/>
</dbReference>
<protein>
    <submittedName>
        <fullName evidence="1">Uncharacterized protein</fullName>
    </submittedName>
</protein>
<evidence type="ECO:0000313" key="2">
    <source>
        <dbReference type="Proteomes" id="UP000236291"/>
    </source>
</evidence>
<reference evidence="1 2" key="1">
    <citation type="journal article" date="2014" name="Am. J. Bot.">
        <title>Genome assembly and annotation for red clover (Trifolium pratense; Fabaceae).</title>
        <authorList>
            <person name="Istvanek J."/>
            <person name="Jaros M."/>
            <person name="Krenek A."/>
            <person name="Repkova J."/>
        </authorList>
    </citation>
    <scope>NUCLEOTIDE SEQUENCE [LARGE SCALE GENOMIC DNA]</scope>
    <source>
        <strain evidence="2">cv. Tatra</strain>
        <tissue evidence="1">Young leaves</tissue>
    </source>
</reference>
<organism evidence="1 2">
    <name type="scientific">Trifolium pratense</name>
    <name type="common">Red clover</name>
    <dbReference type="NCBI Taxonomy" id="57577"/>
    <lineage>
        <taxon>Eukaryota</taxon>
        <taxon>Viridiplantae</taxon>
        <taxon>Streptophyta</taxon>
        <taxon>Embryophyta</taxon>
        <taxon>Tracheophyta</taxon>
        <taxon>Spermatophyta</taxon>
        <taxon>Magnoliopsida</taxon>
        <taxon>eudicotyledons</taxon>
        <taxon>Gunneridae</taxon>
        <taxon>Pentapetalae</taxon>
        <taxon>rosids</taxon>
        <taxon>fabids</taxon>
        <taxon>Fabales</taxon>
        <taxon>Fabaceae</taxon>
        <taxon>Papilionoideae</taxon>
        <taxon>50 kb inversion clade</taxon>
        <taxon>NPAAA clade</taxon>
        <taxon>Hologalegina</taxon>
        <taxon>IRL clade</taxon>
        <taxon>Trifolieae</taxon>
        <taxon>Trifolium</taxon>
    </lineage>
</organism>